<sequence length="547" mass="59708">MSTVVEAPSQAALQAIDAAWKPRNNPWLIAITVTLATFMEVLDTSIANVALPHIAGGLGASQDEATWVLTSYLVSNAIILPASAYLTSFVGRKRFYMWCVVLFGISSALCGLAPSLPLLILFRVLQGVGGGGLAPSEQAILADTFPPKQRGQAFAVYGLAVVFAPAIGPTLGGYITDNFDWRWIFFINVPVALLSLFLTQRMVEDPPHIQREVAAMRKRGLNLDYLGFGLLAIGFGSLEFVLDKGQEDDWFGSRLITVFISICVVSLIALIAWEIRQIRRSHRPILDLTLFRNRTFAISFLLMFVLGFALFGTTVLIPQFVQTLLGYTAEQAGLVISPGGFTVMLMMPLVGFLVGRVDPRYLIAYGFASTAAALAFMHTLNLGVSYQYIAMLRVLQASGLAFLFVPINTISYTDIPRQKNNDVSGLTNLARNIGGSVGTSFLVTWLARRGQFHQQRLGSHMDVNSLTMQQRTAAMANYLLHAPGGPATFAQAKGLAQGNMYRQLLRQSSMLSYLDVITVLALGSVCMVPLVFLMKKRKPSKGQIAVH</sequence>
<feature type="transmembrane region" description="Helical" evidence="8">
    <location>
        <begin position="154"/>
        <end position="175"/>
    </location>
</feature>
<dbReference type="OrthoDB" id="102502at2"/>
<dbReference type="KEGG" id="abas:ACPOL_3883"/>
<protein>
    <submittedName>
        <fullName evidence="10">Inner membrane component of tripartite multidrug resistance system</fullName>
    </submittedName>
</protein>
<dbReference type="Gene3D" id="1.20.1720.10">
    <property type="entry name" value="Multidrug resistance protein D"/>
    <property type="match status" value="1"/>
</dbReference>
<comment type="similarity">
    <text evidence="2">Belongs to the major facilitator superfamily. EmrB family.</text>
</comment>
<evidence type="ECO:0000256" key="1">
    <source>
        <dbReference type="ARBA" id="ARBA00004651"/>
    </source>
</evidence>
<feature type="transmembrane region" description="Helical" evidence="8">
    <location>
        <begin position="386"/>
        <end position="408"/>
    </location>
</feature>
<evidence type="ECO:0000256" key="4">
    <source>
        <dbReference type="ARBA" id="ARBA00022475"/>
    </source>
</evidence>
<accession>A0A2Z5G260</accession>
<feature type="transmembrane region" description="Helical" evidence="8">
    <location>
        <begin position="510"/>
        <end position="533"/>
    </location>
</feature>
<feature type="domain" description="Major facilitator superfamily (MFS) profile" evidence="9">
    <location>
        <begin position="29"/>
        <end position="541"/>
    </location>
</feature>
<proteinExistence type="inferred from homology"/>
<keyword evidence="6 8" id="KW-1133">Transmembrane helix</keyword>
<keyword evidence="3" id="KW-0813">Transport</keyword>
<dbReference type="InterPro" id="IPR004638">
    <property type="entry name" value="EmrB-like"/>
</dbReference>
<feature type="transmembrane region" description="Helical" evidence="8">
    <location>
        <begin position="361"/>
        <end position="380"/>
    </location>
</feature>
<feature type="transmembrane region" description="Helical" evidence="8">
    <location>
        <begin position="254"/>
        <end position="275"/>
    </location>
</feature>
<organism evidence="10 11">
    <name type="scientific">Acidisarcina polymorpha</name>
    <dbReference type="NCBI Taxonomy" id="2211140"/>
    <lineage>
        <taxon>Bacteria</taxon>
        <taxon>Pseudomonadati</taxon>
        <taxon>Acidobacteriota</taxon>
        <taxon>Terriglobia</taxon>
        <taxon>Terriglobales</taxon>
        <taxon>Acidobacteriaceae</taxon>
        <taxon>Acidisarcina</taxon>
    </lineage>
</organism>
<dbReference type="CDD" id="cd17503">
    <property type="entry name" value="MFS_LmrB_MDR_like"/>
    <property type="match status" value="1"/>
</dbReference>
<dbReference type="PROSITE" id="PS50850">
    <property type="entry name" value="MFS"/>
    <property type="match status" value="1"/>
</dbReference>
<dbReference type="AlphaFoldDB" id="A0A2Z5G260"/>
<comment type="subcellular location">
    <subcellularLocation>
        <location evidence="1">Cell membrane</location>
        <topology evidence="1">Multi-pass membrane protein</topology>
    </subcellularLocation>
</comment>
<reference evidence="10 11" key="1">
    <citation type="journal article" date="2018" name="Front. Microbiol.">
        <title>Hydrolytic Capabilities as a Key to Environmental Success: Chitinolytic and Cellulolytic Acidobacteria From Acidic Sub-arctic Soils and Boreal Peatlands.</title>
        <authorList>
            <person name="Belova S.E."/>
            <person name="Ravin N.V."/>
            <person name="Pankratov T.A."/>
            <person name="Rakitin A.L."/>
            <person name="Ivanova A.A."/>
            <person name="Beletsky A.V."/>
            <person name="Mardanov A.V."/>
            <person name="Sinninghe Damste J.S."/>
            <person name="Dedysh S.N."/>
        </authorList>
    </citation>
    <scope>NUCLEOTIDE SEQUENCE [LARGE SCALE GENOMIC DNA]</scope>
    <source>
        <strain evidence="10 11">SBC82</strain>
    </source>
</reference>
<feature type="transmembrane region" description="Helical" evidence="8">
    <location>
        <begin position="332"/>
        <end position="354"/>
    </location>
</feature>
<feature type="transmembrane region" description="Helical" evidence="8">
    <location>
        <begin position="95"/>
        <end position="114"/>
    </location>
</feature>
<dbReference type="NCBIfam" id="TIGR00711">
    <property type="entry name" value="efflux_EmrB"/>
    <property type="match status" value="1"/>
</dbReference>
<dbReference type="GO" id="GO:0022857">
    <property type="term" value="F:transmembrane transporter activity"/>
    <property type="evidence" value="ECO:0007669"/>
    <property type="project" value="InterPro"/>
</dbReference>
<evidence type="ECO:0000256" key="3">
    <source>
        <dbReference type="ARBA" id="ARBA00022448"/>
    </source>
</evidence>
<dbReference type="InterPro" id="IPR020846">
    <property type="entry name" value="MFS_dom"/>
</dbReference>
<keyword evidence="11" id="KW-1185">Reference proteome</keyword>
<evidence type="ECO:0000259" key="9">
    <source>
        <dbReference type="PROSITE" id="PS50850"/>
    </source>
</evidence>
<evidence type="ECO:0000256" key="7">
    <source>
        <dbReference type="ARBA" id="ARBA00023136"/>
    </source>
</evidence>
<dbReference type="PANTHER" id="PTHR42718:SF9">
    <property type="entry name" value="MAJOR FACILITATOR SUPERFAMILY MULTIDRUG TRANSPORTER MFSC"/>
    <property type="match status" value="1"/>
</dbReference>
<evidence type="ECO:0000313" key="10">
    <source>
        <dbReference type="EMBL" id="AXC13162.1"/>
    </source>
</evidence>
<feature type="transmembrane region" description="Helical" evidence="8">
    <location>
        <begin position="220"/>
        <end position="242"/>
    </location>
</feature>
<keyword evidence="4" id="KW-1003">Cell membrane</keyword>
<evidence type="ECO:0000256" key="5">
    <source>
        <dbReference type="ARBA" id="ARBA00022692"/>
    </source>
</evidence>
<keyword evidence="5 8" id="KW-0812">Transmembrane</keyword>
<dbReference type="Gene3D" id="1.20.1250.20">
    <property type="entry name" value="MFS general substrate transporter like domains"/>
    <property type="match status" value="1"/>
</dbReference>
<evidence type="ECO:0000256" key="2">
    <source>
        <dbReference type="ARBA" id="ARBA00008537"/>
    </source>
</evidence>
<feature type="transmembrane region" description="Helical" evidence="8">
    <location>
        <begin position="67"/>
        <end position="88"/>
    </location>
</feature>
<dbReference type="Proteomes" id="UP000253606">
    <property type="component" value="Chromosome"/>
</dbReference>
<evidence type="ECO:0000256" key="8">
    <source>
        <dbReference type="SAM" id="Phobius"/>
    </source>
</evidence>
<keyword evidence="7 8" id="KW-0472">Membrane</keyword>
<dbReference type="PANTHER" id="PTHR42718">
    <property type="entry name" value="MAJOR FACILITATOR SUPERFAMILY MULTIDRUG TRANSPORTER MFSC"/>
    <property type="match status" value="1"/>
</dbReference>
<feature type="transmembrane region" description="Helical" evidence="8">
    <location>
        <begin position="27"/>
        <end position="47"/>
    </location>
</feature>
<evidence type="ECO:0000256" key="6">
    <source>
        <dbReference type="ARBA" id="ARBA00022989"/>
    </source>
</evidence>
<name>A0A2Z5G260_9BACT</name>
<dbReference type="GO" id="GO:0005886">
    <property type="term" value="C:plasma membrane"/>
    <property type="evidence" value="ECO:0007669"/>
    <property type="project" value="UniProtKB-SubCell"/>
</dbReference>
<dbReference type="SUPFAM" id="SSF103473">
    <property type="entry name" value="MFS general substrate transporter"/>
    <property type="match status" value="1"/>
</dbReference>
<dbReference type="InterPro" id="IPR011701">
    <property type="entry name" value="MFS"/>
</dbReference>
<dbReference type="Pfam" id="PF07690">
    <property type="entry name" value="MFS_1"/>
    <property type="match status" value="1"/>
</dbReference>
<dbReference type="InterPro" id="IPR036259">
    <property type="entry name" value="MFS_trans_sf"/>
</dbReference>
<evidence type="ECO:0000313" key="11">
    <source>
        <dbReference type="Proteomes" id="UP000253606"/>
    </source>
</evidence>
<dbReference type="RefSeq" id="WP_114208230.1">
    <property type="nucleotide sequence ID" value="NZ_CP030840.1"/>
</dbReference>
<dbReference type="EMBL" id="CP030840">
    <property type="protein sequence ID" value="AXC13162.1"/>
    <property type="molecule type" value="Genomic_DNA"/>
</dbReference>
<gene>
    <name evidence="10" type="ORF">ACPOL_3883</name>
</gene>
<dbReference type="PRINTS" id="PR01036">
    <property type="entry name" value="TCRTETB"/>
</dbReference>
<feature type="transmembrane region" description="Helical" evidence="8">
    <location>
        <begin position="296"/>
        <end position="320"/>
    </location>
</feature>